<proteinExistence type="predicted"/>
<dbReference type="InterPro" id="IPR001763">
    <property type="entry name" value="Rhodanese-like_dom"/>
</dbReference>
<name>A0ABP0U0P5_9BRYO</name>
<dbReference type="CDD" id="cd00158">
    <property type="entry name" value="RHOD"/>
    <property type="match status" value="1"/>
</dbReference>
<protein>
    <recommendedName>
        <fullName evidence="1">Rhodanese domain-containing protein</fullName>
    </recommendedName>
</protein>
<dbReference type="SMART" id="SM00450">
    <property type="entry name" value="RHOD"/>
    <property type="match status" value="1"/>
</dbReference>
<dbReference type="Pfam" id="PF00581">
    <property type="entry name" value="Rhodanese"/>
    <property type="match status" value="1"/>
</dbReference>
<dbReference type="SUPFAM" id="SSF52821">
    <property type="entry name" value="Rhodanese/Cell cycle control phosphatase"/>
    <property type="match status" value="1"/>
</dbReference>
<evidence type="ECO:0000313" key="2">
    <source>
        <dbReference type="EMBL" id="CAK9207205.1"/>
    </source>
</evidence>
<dbReference type="PROSITE" id="PS50206">
    <property type="entry name" value="RHODANESE_3"/>
    <property type="match status" value="1"/>
</dbReference>
<organism evidence="2 3">
    <name type="scientific">Sphagnum troendelagicum</name>
    <dbReference type="NCBI Taxonomy" id="128251"/>
    <lineage>
        <taxon>Eukaryota</taxon>
        <taxon>Viridiplantae</taxon>
        <taxon>Streptophyta</taxon>
        <taxon>Embryophyta</taxon>
        <taxon>Bryophyta</taxon>
        <taxon>Sphagnophytina</taxon>
        <taxon>Sphagnopsida</taxon>
        <taxon>Sphagnales</taxon>
        <taxon>Sphagnaceae</taxon>
        <taxon>Sphagnum</taxon>
    </lineage>
</organism>
<reference evidence="2" key="1">
    <citation type="submission" date="2024-02" db="EMBL/GenBank/DDBJ databases">
        <authorList>
            <consortium name="ELIXIR-Norway"/>
            <consortium name="Elixir Norway"/>
        </authorList>
    </citation>
    <scope>NUCLEOTIDE SEQUENCE</scope>
</reference>
<dbReference type="InterPro" id="IPR036873">
    <property type="entry name" value="Rhodanese-like_dom_sf"/>
</dbReference>
<dbReference type="PANTHER" id="PTHR44920">
    <property type="entry name" value="RHODANESE-LIKE DOMAIN-CONTAINING PROTEIN 14, CHLOROPLASTIC-RELATED"/>
    <property type="match status" value="1"/>
</dbReference>
<accession>A0ABP0U0P5</accession>
<dbReference type="InterPro" id="IPR043186">
    <property type="entry name" value="Str14"/>
</dbReference>
<dbReference type="EMBL" id="OZ019907">
    <property type="protein sequence ID" value="CAK9207205.1"/>
    <property type="molecule type" value="Genomic_DNA"/>
</dbReference>
<gene>
    <name evidence="2" type="ORF">CSSPTR1EN2_LOCUS8732</name>
</gene>
<evidence type="ECO:0000259" key="1">
    <source>
        <dbReference type="PROSITE" id="PS50206"/>
    </source>
</evidence>
<dbReference type="Gene3D" id="3.40.250.10">
    <property type="entry name" value="Rhodanese-like domain"/>
    <property type="match status" value="1"/>
</dbReference>
<keyword evidence="3" id="KW-1185">Reference proteome</keyword>
<evidence type="ECO:0000313" key="3">
    <source>
        <dbReference type="Proteomes" id="UP001497512"/>
    </source>
</evidence>
<dbReference type="Proteomes" id="UP001497512">
    <property type="component" value="Chromosome 15"/>
</dbReference>
<feature type="domain" description="Rhodanese" evidence="1">
    <location>
        <begin position="103"/>
        <end position="236"/>
    </location>
</feature>
<sequence>MAMAVGVGTPPTIAPLQAVTSSTQRACAIRPSSSNTLSSLVYSEELCVRRRNARPTWSPLKVRSIAAGPPKSPAETDWRTKRETLLKNGLRSVTAKDALRLQKEQGYTILDVRLESDFEEAHPEGAINVQVYRLIKEWTPWDIARRVAFAFFGIFQGTEENPEFLKEVNSKLDKSTKTIVACQSGGTVKPTANLSEGQQSRSLIAAYLLSLDGYKTIVHIDGGLRNWFKDGLPVVYKEEN</sequence>
<dbReference type="PANTHER" id="PTHR44920:SF1">
    <property type="entry name" value="RHODANESE-LIKE DOMAIN-CONTAINING PROTEIN 14, CHLOROPLASTIC"/>
    <property type="match status" value="1"/>
</dbReference>